<sequence>MQPVTGRTSPEPVAHRRDCRICVVGAGAAGLITAYTLIQDGFDNVQILSRDASPGGVWAAQRVYPGLTINNVHGEFRFSPLPMPPPSNAEVTGGRLSGEDMRQYMESFAEHFLKGKIRYETEVLEIRVQSDDQQCRQWHITVEDARSREQQVLIYDKVVLCTGGCSEPKIPHLLSPTAASDAGFIGPVLHSSQFRAQLEQILTAAQPKTEDNPGFVLVIGGGKSAQDICAYLANRNRRVGMVFETADAFVAAPIALPGFIRKSRFLAVLSPDMNLRTRLERFLHNTWLGSKIVHGIWSVLQWSSFGALSVPGNSPLRRAHSLFWGIRTNDEGVGRPDGFHALVNAGKIELIAPARAASYGADGHSVVLNDGRVVEADAVILCTGYTSSWDKVFDKVTVEELGLSQQNLVSVSSLTTFGHASLCGAPASKYTVTNTRTSSIYRGIVPARNIFYRDFAINGAIFTTNNGYTFELCAHWISSYFLEDPFLRLPTSIGEALQATERRSAWLRKRYPDMLAWVNQSYSSDIAFWSWPQLTDQLLEDMGLPSMRSGGNWLTWPFKVIDLKEIESLGQERAAKRLQYRTA</sequence>
<dbReference type="InterPro" id="IPR020946">
    <property type="entry name" value="Flavin_mOase-like"/>
</dbReference>
<accession>A0A8E2AXL9</accession>
<keyword evidence="2" id="KW-0285">Flavoprotein</keyword>
<evidence type="ECO:0000313" key="5">
    <source>
        <dbReference type="EMBL" id="OCH90140.1"/>
    </source>
</evidence>
<dbReference type="OrthoDB" id="2915840at2759"/>
<dbReference type="InterPro" id="IPR036188">
    <property type="entry name" value="FAD/NAD-bd_sf"/>
</dbReference>
<evidence type="ECO:0000256" key="4">
    <source>
        <dbReference type="ARBA" id="ARBA00023002"/>
    </source>
</evidence>
<dbReference type="GO" id="GO:0050660">
    <property type="term" value="F:flavin adenine dinucleotide binding"/>
    <property type="evidence" value="ECO:0007669"/>
    <property type="project" value="InterPro"/>
</dbReference>
<dbReference type="PRINTS" id="PR00419">
    <property type="entry name" value="ADXRDTASE"/>
</dbReference>
<dbReference type="Pfam" id="PF00743">
    <property type="entry name" value="FMO-like"/>
    <property type="match status" value="1"/>
</dbReference>
<protein>
    <submittedName>
        <fullName evidence="5">FAD/NAD(P)-binding domain-containing protein</fullName>
    </submittedName>
</protein>
<dbReference type="GO" id="GO:0004499">
    <property type="term" value="F:N,N-dimethylaniline monooxygenase activity"/>
    <property type="evidence" value="ECO:0007669"/>
    <property type="project" value="InterPro"/>
</dbReference>
<proteinExistence type="inferred from homology"/>
<evidence type="ECO:0000313" key="6">
    <source>
        <dbReference type="Proteomes" id="UP000250043"/>
    </source>
</evidence>
<organism evidence="5 6">
    <name type="scientific">Obba rivulosa</name>
    <dbReference type="NCBI Taxonomy" id="1052685"/>
    <lineage>
        <taxon>Eukaryota</taxon>
        <taxon>Fungi</taxon>
        <taxon>Dikarya</taxon>
        <taxon>Basidiomycota</taxon>
        <taxon>Agaricomycotina</taxon>
        <taxon>Agaricomycetes</taxon>
        <taxon>Polyporales</taxon>
        <taxon>Gelatoporiaceae</taxon>
        <taxon>Obba</taxon>
    </lineage>
</organism>
<dbReference type="EMBL" id="KV722411">
    <property type="protein sequence ID" value="OCH90140.1"/>
    <property type="molecule type" value="Genomic_DNA"/>
</dbReference>
<gene>
    <name evidence="5" type="ORF">OBBRIDRAFT_777429</name>
</gene>
<dbReference type="AlphaFoldDB" id="A0A8E2AXL9"/>
<keyword evidence="3" id="KW-0274">FAD</keyword>
<dbReference type="PANTHER" id="PTHR23023">
    <property type="entry name" value="DIMETHYLANILINE MONOOXYGENASE"/>
    <property type="match status" value="1"/>
</dbReference>
<evidence type="ECO:0000256" key="1">
    <source>
        <dbReference type="ARBA" id="ARBA00009183"/>
    </source>
</evidence>
<reference evidence="5 6" key="1">
    <citation type="submission" date="2016-07" db="EMBL/GenBank/DDBJ databases">
        <title>Draft genome of the white-rot fungus Obba rivulosa 3A-2.</title>
        <authorList>
            <consortium name="DOE Joint Genome Institute"/>
            <person name="Miettinen O."/>
            <person name="Riley R."/>
            <person name="Acob R."/>
            <person name="Barry K."/>
            <person name="Cullen D."/>
            <person name="De Vries R."/>
            <person name="Hainaut M."/>
            <person name="Hatakka A."/>
            <person name="Henrissat B."/>
            <person name="Hilden K."/>
            <person name="Kuo R."/>
            <person name="Labutti K."/>
            <person name="Lipzen A."/>
            <person name="Makela M.R."/>
            <person name="Sandor L."/>
            <person name="Spatafora J.W."/>
            <person name="Grigoriev I.V."/>
            <person name="Hibbett D.S."/>
        </authorList>
    </citation>
    <scope>NUCLEOTIDE SEQUENCE [LARGE SCALE GENOMIC DNA]</scope>
    <source>
        <strain evidence="5 6">3A-2</strain>
    </source>
</reference>
<dbReference type="Proteomes" id="UP000250043">
    <property type="component" value="Unassembled WGS sequence"/>
</dbReference>
<comment type="similarity">
    <text evidence="1">Belongs to the FMO family.</text>
</comment>
<keyword evidence="4" id="KW-0560">Oxidoreductase</keyword>
<name>A0A8E2AXL9_9APHY</name>
<dbReference type="Gene3D" id="3.50.50.60">
    <property type="entry name" value="FAD/NAD(P)-binding domain"/>
    <property type="match status" value="3"/>
</dbReference>
<keyword evidence="6" id="KW-1185">Reference proteome</keyword>
<dbReference type="SUPFAM" id="SSF51905">
    <property type="entry name" value="FAD/NAD(P)-binding domain"/>
    <property type="match status" value="3"/>
</dbReference>
<evidence type="ECO:0000256" key="3">
    <source>
        <dbReference type="ARBA" id="ARBA00022827"/>
    </source>
</evidence>
<evidence type="ECO:0000256" key="2">
    <source>
        <dbReference type="ARBA" id="ARBA00022630"/>
    </source>
</evidence>
<dbReference type="GO" id="GO:0050661">
    <property type="term" value="F:NADP binding"/>
    <property type="evidence" value="ECO:0007669"/>
    <property type="project" value="InterPro"/>
</dbReference>
<dbReference type="InterPro" id="IPR050346">
    <property type="entry name" value="FMO-like"/>
</dbReference>